<dbReference type="InterPro" id="IPR012794">
    <property type="entry name" value="PcaR_PcaU"/>
</dbReference>
<dbReference type="InterPro" id="IPR036390">
    <property type="entry name" value="WH_DNA-bd_sf"/>
</dbReference>
<feature type="domain" description="HTH iclR-type" evidence="4">
    <location>
        <begin position="9"/>
        <end position="69"/>
    </location>
</feature>
<dbReference type="Gene3D" id="1.10.10.10">
    <property type="entry name" value="Winged helix-like DNA-binding domain superfamily/Winged helix DNA-binding domain"/>
    <property type="match status" value="1"/>
</dbReference>
<dbReference type="EMBL" id="BAAAGS010000060">
    <property type="protein sequence ID" value="GAA0553243.1"/>
    <property type="molecule type" value="Genomic_DNA"/>
</dbReference>
<dbReference type="InterPro" id="IPR014757">
    <property type="entry name" value="Tscrpt_reg_IclR_C"/>
</dbReference>
<comment type="caution">
    <text evidence="6">The sequence shown here is derived from an EMBL/GenBank/DDBJ whole genome shotgun (WGS) entry which is preliminary data.</text>
</comment>
<dbReference type="RefSeq" id="WP_009949946.1">
    <property type="nucleotide sequence ID" value="NZ_BAAAGS010000060.1"/>
</dbReference>
<dbReference type="InterPro" id="IPR029016">
    <property type="entry name" value="GAF-like_dom_sf"/>
</dbReference>
<evidence type="ECO:0000259" key="5">
    <source>
        <dbReference type="PROSITE" id="PS51078"/>
    </source>
</evidence>
<dbReference type="PANTHER" id="PTHR30136">
    <property type="entry name" value="HELIX-TURN-HELIX TRANSCRIPTIONAL REGULATOR, ICLR FAMILY"/>
    <property type="match status" value="1"/>
</dbReference>
<evidence type="ECO:0000259" key="4">
    <source>
        <dbReference type="PROSITE" id="PS51077"/>
    </source>
</evidence>
<feature type="domain" description="IclR-ED" evidence="5">
    <location>
        <begin position="70"/>
        <end position="253"/>
    </location>
</feature>
<dbReference type="InterPro" id="IPR005471">
    <property type="entry name" value="Tscrpt_reg_IclR_N"/>
</dbReference>
<dbReference type="PROSITE" id="PS51078">
    <property type="entry name" value="ICLR_ED"/>
    <property type="match status" value="1"/>
</dbReference>
<dbReference type="SUPFAM" id="SSF46785">
    <property type="entry name" value="Winged helix' DNA-binding domain"/>
    <property type="match status" value="1"/>
</dbReference>
<keyword evidence="7" id="KW-1185">Reference proteome</keyword>
<sequence length="254" mass="28082">MSREDPDFIDSVDKAFQVMMAFSAEHPELTISQAAELTGLTRATVRRVLLTFTRVGFATQQDRRFRLTSKVMRLGYGYLSSSPWWEHAEPHMRDLSSSTQESSSLATLDGAEIVYLARVPSPRSVSITLNIGSRLPAYPTSLGRVLLAALPDAELDAYLEEVELTPLTSRTITDRRELREALMTVREDGFALIDGEREEGVRSVAAPIRDRSGVIAALNISVNAARISAGELRDRCAPLVREHADAISAEISHR</sequence>
<evidence type="ECO:0000256" key="2">
    <source>
        <dbReference type="ARBA" id="ARBA00023125"/>
    </source>
</evidence>
<organism evidence="6 7">
    <name type="scientific">Saccharopolyspora erythraea</name>
    <name type="common">Streptomyces erythraeus</name>
    <dbReference type="NCBI Taxonomy" id="1836"/>
    <lineage>
        <taxon>Bacteria</taxon>
        <taxon>Bacillati</taxon>
        <taxon>Actinomycetota</taxon>
        <taxon>Actinomycetes</taxon>
        <taxon>Pseudonocardiales</taxon>
        <taxon>Pseudonocardiaceae</taxon>
        <taxon>Saccharopolyspora</taxon>
    </lineage>
</organism>
<protein>
    <submittedName>
        <fullName evidence="6">IclR family transcriptional regulator</fullName>
    </submittedName>
</protein>
<proteinExistence type="predicted"/>
<gene>
    <name evidence="6" type="ORF">GCM10009533_59130</name>
</gene>
<keyword evidence="3" id="KW-0804">Transcription</keyword>
<dbReference type="NCBIfam" id="TIGR02431">
    <property type="entry name" value="pcaR_pcaU"/>
    <property type="match status" value="1"/>
</dbReference>
<evidence type="ECO:0000313" key="6">
    <source>
        <dbReference type="EMBL" id="GAA0553243.1"/>
    </source>
</evidence>
<dbReference type="Pfam" id="PF09339">
    <property type="entry name" value="HTH_IclR"/>
    <property type="match status" value="1"/>
</dbReference>
<evidence type="ECO:0000256" key="3">
    <source>
        <dbReference type="ARBA" id="ARBA00023163"/>
    </source>
</evidence>
<name>A0ABN1DVX7_SACER</name>
<evidence type="ECO:0000256" key="1">
    <source>
        <dbReference type="ARBA" id="ARBA00023015"/>
    </source>
</evidence>
<dbReference type="Gene3D" id="3.30.450.40">
    <property type="match status" value="1"/>
</dbReference>
<dbReference type="PANTHER" id="PTHR30136:SF34">
    <property type="entry name" value="TRANSCRIPTIONAL REGULATOR"/>
    <property type="match status" value="1"/>
</dbReference>
<keyword evidence="2" id="KW-0238">DNA-binding</keyword>
<dbReference type="Proteomes" id="UP001500729">
    <property type="component" value="Unassembled WGS sequence"/>
</dbReference>
<accession>A0ABN1DVX7</accession>
<dbReference type="SMART" id="SM00346">
    <property type="entry name" value="HTH_ICLR"/>
    <property type="match status" value="1"/>
</dbReference>
<keyword evidence="1" id="KW-0805">Transcription regulation</keyword>
<evidence type="ECO:0000313" key="7">
    <source>
        <dbReference type="Proteomes" id="UP001500729"/>
    </source>
</evidence>
<dbReference type="InterPro" id="IPR036388">
    <property type="entry name" value="WH-like_DNA-bd_sf"/>
</dbReference>
<dbReference type="PROSITE" id="PS51077">
    <property type="entry name" value="HTH_ICLR"/>
    <property type="match status" value="1"/>
</dbReference>
<dbReference type="InterPro" id="IPR050707">
    <property type="entry name" value="HTH_MetabolicPath_Reg"/>
</dbReference>
<dbReference type="Pfam" id="PF01614">
    <property type="entry name" value="IclR_C"/>
    <property type="match status" value="1"/>
</dbReference>
<reference evidence="6 7" key="1">
    <citation type="journal article" date="2019" name="Int. J. Syst. Evol. Microbiol.">
        <title>The Global Catalogue of Microorganisms (GCM) 10K type strain sequencing project: providing services to taxonomists for standard genome sequencing and annotation.</title>
        <authorList>
            <consortium name="The Broad Institute Genomics Platform"/>
            <consortium name="The Broad Institute Genome Sequencing Center for Infectious Disease"/>
            <person name="Wu L."/>
            <person name="Ma J."/>
        </authorList>
    </citation>
    <scope>NUCLEOTIDE SEQUENCE [LARGE SCALE GENOMIC DNA]</scope>
    <source>
        <strain evidence="6 7">JCM 10303</strain>
    </source>
</reference>
<dbReference type="SUPFAM" id="SSF55781">
    <property type="entry name" value="GAF domain-like"/>
    <property type="match status" value="1"/>
</dbReference>